<dbReference type="EMBL" id="CDOL01000032">
    <property type="protein sequence ID" value="CEN50896.1"/>
    <property type="molecule type" value="Genomic_DNA"/>
</dbReference>
<gene>
    <name evidence="9" type="ORF">CCAND93_1270010</name>
</gene>
<organism evidence="9 10">
    <name type="scientific">Capnocytophaga canis</name>
    <dbReference type="NCBI Taxonomy" id="1848903"/>
    <lineage>
        <taxon>Bacteria</taxon>
        <taxon>Pseudomonadati</taxon>
        <taxon>Bacteroidota</taxon>
        <taxon>Flavobacteriia</taxon>
        <taxon>Flavobacteriales</taxon>
        <taxon>Flavobacteriaceae</taxon>
        <taxon>Capnocytophaga</taxon>
    </lineage>
</organism>
<name>A0A0B7IG64_9FLAO</name>
<keyword evidence="4" id="KW-0067">ATP-binding</keyword>
<dbReference type="RefSeq" id="WP_042005797.1">
    <property type="nucleotide sequence ID" value="NZ_CDOL01000032.1"/>
</dbReference>
<dbReference type="GO" id="GO:0005524">
    <property type="term" value="F:ATP binding"/>
    <property type="evidence" value="ECO:0007669"/>
    <property type="project" value="UniProtKB-KW"/>
</dbReference>
<evidence type="ECO:0000256" key="1">
    <source>
        <dbReference type="ARBA" id="ARBA00022741"/>
    </source>
</evidence>
<evidence type="ECO:0008006" key="11">
    <source>
        <dbReference type="Google" id="ProtNLM"/>
    </source>
</evidence>
<evidence type="ECO:0000256" key="6">
    <source>
        <dbReference type="ARBA" id="ARBA00023235"/>
    </source>
</evidence>
<evidence type="ECO:0000259" key="8">
    <source>
        <dbReference type="Pfam" id="PF05872"/>
    </source>
</evidence>
<dbReference type="InterPro" id="IPR008571">
    <property type="entry name" value="HerA-like"/>
</dbReference>
<evidence type="ECO:0000256" key="3">
    <source>
        <dbReference type="ARBA" id="ARBA00022806"/>
    </source>
</evidence>
<dbReference type="SUPFAM" id="SSF52540">
    <property type="entry name" value="P-loop containing nucleoside triphosphate hydrolases"/>
    <property type="match status" value="1"/>
</dbReference>
<evidence type="ECO:0000256" key="4">
    <source>
        <dbReference type="ARBA" id="ARBA00022840"/>
    </source>
</evidence>
<accession>A0A0B7IG64</accession>
<evidence type="ECO:0000313" key="9">
    <source>
        <dbReference type="EMBL" id="CEN50896.1"/>
    </source>
</evidence>
<keyword evidence="2" id="KW-0378">Hydrolase</keyword>
<keyword evidence="3" id="KW-0347">Helicase</keyword>
<dbReference type="Proteomes" id="UP000038200">
    <property type="component" value="Unassembled WGS sequence"/>
</dbReference>
<dbReference type="InterPro" id="IPR002789">
    <property type="entry name" value="HerA_central"/>
</dbReference>
<dbReference type="Pfam" id="PF05872">
    <property type="entry name" value="HerA_C"/>
    <property type="match status" value="1"/>
</dbReference>
<dbReference type="Pfam" id="PF01935">
    <property type="entry name" value="DUF87"/>
    <property type="match status" value="1"/>
</dbReference>
<proteinExistence type="predicted"/>
<dbReference type="InterPro" id="IPR033186">
    <property type="entry name" value="HerA_C"/>
</dbReference>
<dbReference type="GO" id="GO:0003677">
    <property type="term" value="F:DNA binding"/>
    <property type="evidence" value="ECO:0007669"/>
    <property type="project" value="UniProtKB-KW"/>
</dbReference>
<evidence type="ECO:0000256" key="5">
    <source>
        <dbReference type="ARBA" id="ARBA00023125"/>
    </source>
</evidence>
<dbReference type="GO" id="GO:0016787">
    <property type="term" value="F:hydrolase activity"/>
    <property type="evidence" value="ECO:0007669"/>
    <property type="project" value="UniProtKB-KW"/>
</dbReference>
<dbReference type="Gene3D" id="3.40.50.300">
    <property type="entry name" value="P-loop containing nucleotide triphosphate hydrolases"/>
    <property type="match status" value="2"/>
</dbReference>
<dbReference type="OrthoDB" id="9806951at2"/>
<dbReference type="GO" id="GO:0004386">
    <property type="term" value="F:helicase activity"/>
    <property type="evidence" value="ECO:0007669"/>
    <property type="project" value="UniProtKB-KW"/>
</dbReference>
<dbReference type="PANTHER" id="PTHR42957:SF1">
    <property type="entry name" value="HELICASE MJ1565-RELATED"/>
    <property type="match status" value="1"/>
</dbReference>
<dbReference type="PANTHER" id="PTHR42957">
    <property type="entry name" value="HELICASE MJ1565-RELATED"/>
    <property type="match status" value="1"/>
</dbReference>
<keyword evidence="1" id="KW-0547">Nucleotide-binding</keyword>
<keyword evidence="6" id="KW-0413">Isomerase</keyword>
<feature type="domain" description="Helicase HerA-like C-terminal" evidence="8">
    <location>
        <begin position="423"/>
        <end position="529"/>
    </location>
</feature>
<feature type="domain" description="Helicase HerA central" evidence="7">
    <location>
        <begin position="151"/>
        <end position="300"/>
    </location>
</feature>
<dbReference type="AlphaFoldDB" id="A0A0B7IG64"/>
<reference evidence="9 10" key="1">
    <citation type="submission" date="2015-01" db="EMBL/GenBank/DDBJ databases">
        <authorList>
            <person name="Xiang T."/>
            <person name="Song Y."/>
            <person name="Huang L."/>
            <person name="Wang B."/>
            <person name="Wu P."/>
        </authorList>
    </citation>
    <scope>NUCLEOTIDE SEQUENCE [LARGE SCALE GENOMIC DNA]</scope>
    <source>
        <strain evidence="9 10">CcD93</strain>
    </source>
</reference>
<dbReference type="InterPro" id="IPR027417">
    <property type="entry name" value="P-loop_NTPase"/>
</dbReference>
<sequence length="558" mass="62814">MNPFNDNYFLGYVNEVTPQYIKIHFPSSTLLNRFHHEGTNYAGGGVGNFIVIEGEEYGFLAQMTEIKLSDSEKKELTAKAIEHKDSDFRPIGKAELLLSFNVFSPEKVQKTASKYPLIGAKVYSCSDDQIRKYVAEFGKKKDENENVYATLGKLVTNDAECNVSLNSLFGRHCAVVGTTGGGKSWTVSKLIEEVTTQTNNKIILIDATGEYNSLNAESFILGLNSYFPYQKLSIPDLFYLLRPTGQSQRPILLEAIRSLKIQKILGKTSVYVKTNTLKSDYRNYYNTYIKQIENNLCDFDIKLLSNQIKEECIYPDADFGKAPEKFGSEDKKTYDYQTSLISRITDLLNTDVFEKLFGFNITQNTDCTSIIEKIDGFLKAETTDTILRISFENIPSSFSAKEIVSNALASYLLQKARKGEFKAVPIVLIMDEAHQFLNKAIKDEFFEMHSLDAFDLIAKECRKYGLFLCLATQMPRDIPIGTLSQMGTFIVHRLINEKDKQAIENAASSANRNALSFLPILGEGEALLVGVDFPMPLFIKIDEPKTPPNSNTPRLSKK</sequence>
<keyword evidence="5" id="KW-0238">DNA-binding</keyword>
<protein>
    <recommendedName>
        <fullName evidence="11">Helicase HerA central domain-containing protein</fullName>
    </recommendedName>
</protein>
<evidence type="ECO:0000313" key="10">
    <source>
        <dbReference type="Proteomes" id="UP000038200"/>
    </source>
</evidence>
<evidence type="ECO:0000256" key="2">
    <source>
        <dbReference type="ARBA" id="ARBA00022801"/>
    </source>
</evidence>
<evidence type="ECO:0000259" key="7">
    <source>
        <dbReference type="Pfam" id="PF01935"/>
    </source>
</evidence>